<dbReference type="Proteomes" id="UP001454036">
    <property type="component" value="Unassembled WGS sequence"/>
</dbReference>
<evidence type="ECO:0000256" key="1">
    <source>
        <dbReference type="SAM" id="MobiDB-lite"/>
    </source>
</evidence>
<dbReference type="AlphaFoldDB" id="A0AAV3RLN3"/>
<sequence length="124" mass="13498">MFNALKSSTRTQPRVLASTGLPNRISTKATRVRFMQQGVPGGSQQEKSSMEQKPNNNSSNTTDSMSSLGEAYASRSDEEGFGGVYGKNQYLNKEDEHIMDGKTTSNDASQGSLEKEEAAARNQK</sequence>
<evidence type="ECO:0000313" key="3">
    <source>
        <dbReference type="Proteomes" id="UP001454036"/>
    </source>
</evidence>
<feature type="region of interest" description="Disordered" evidence="1">
    <location>
        <begin position="1"/>
        <end position="124"/>
    </location>
</feature>
<name>A0AAV3RLN3_LITER</name>
<reference evidence="2 3" key="1">
    <citation type="submission" date="2024-01" db="EMBL/GenBank/DDBJ databases">
        <title>The complete chloroplast genome sequence of Lithospermum erythrorhizon: insights into the phylogenetic relationship among Boraginaceae species and the maternal lineages of purple gromwells.</title>
        <authorList>
            <person name="Okada T."/>
            <person name="Watanabe K."/>
        </authorList>
    </citation>
    <scope>NUCLEOTIDE SEQUENCE [LARGE SCALE GENOMIC DNA]</scope>
</reference>
<feature type="compositionally biased region" description="Low complexity" evidence="1">
    <location>
        <begin position="55"/>
        <end position="67"/>
    </location>
</feature>
<feature type="compositionally biased region" description="Polar residues" evidence="1">
    <location>
        <begin position="42"/>
        <end position="54"/>
    </location>
</feature>
<proteinExistence type="predicted"/>
<protein>
    <submittedName>
        <fullName evidence="2">Uncharacterized protein</fullName>
    </submittedName>
</protein>
<comment type="caution">
    <text evidence="2">The sequence shown here is derived from an EMBL/GenBank/DDBJ whole genome shotgun (WGS) entry which is preliminary data.</text>
</comment>
<dbReference type="PANTHER" id="PTHR36410">
    <property type="entry name" value="EXPRESSED PROTEIN"/>
    <property type="match status" value="1"/>
</dbReference>
<feature type="compositionally biased region" description="Basic and acidic residues" evidence="1">
    <location>
        <begin position="113"/>
        <end position="124"/>
    </location>
</feature>
<feature type="compositionally biased region" description="Polar residues" evidence="1">
    <location>
        <begin position="102"/>
        <end position="112"/>
    </location>
</feature>
<feature type="compositionally biased region" description="Polar residues" evidence="1">
    <location>
        <begin position="1"/>
        <end position="12"/>
    </location>
</feature>
<gene>
    <name evidence="2" type="ORF">LIER_30044</name>
</gene>
<feature type="compositionally biased region" description="Polar residues" evidence="1">
    <location>
        <begin position="20"/>
        <end position="29"/>
    </location>
</feature>
<dbReference type="PANTHER" id="PTHR36410:SF1">
    <property type="entry name" value="EXPRESSED PROTEIN"/>
    <property type="match status" value="1"/>
</dbReference>
<keyword evidence="3" id="KW-1185">Reference proteome</keyword>
<organism evidence="2 3">
    <name type="scientific">Lithospermum erythrorhizon</name>
    <name type="common">Purple gromwell</name>
    <name type="synonym">Lithospermum officinale var. erythrorhizon</name>
    <dbReference type="NCBI Taxonomy" id="34254"/>
    <lineage>
        <taxon>Eukaryota</taxon>
        <taxon>Viridiplantae</taxon>
        <taxon>Streptophyta</taxon>
        <taxon>Embryophyta</taxon>
        <taxon>Tracheophyta</taxon>
        <taxon>Spermatophyta</taxon>
        <taxon>Magnoliopsida</taxon>
        <taxon>eudicotyledons</taxon>
        <taxon>Gunneridae</taxon>
        <taxon>Pentapetalae</taxon>
        <taxon>asterids</taxon>
        <taxon>lamiids</taxon>
        <taxon>Boraginales</taxon>
        <taxon>Boraginaceae</taxon>
        <taxon>Boraginoideae</taxon>
        <taxon>Lithospermeae</taxon>
        <taxon>Lithospermum</taxon>
    </lineage>
</organism>
<accession>A0AAV3RLN3</accession>
<dbReference type="EMBL" id="BAABME010010572">
    <property type="protein sequence ID" value="GAA0179954.1"/>
    <property type="molecule type" value="Genomic_DNA"/>
</dbReference>
<evidence type="ECO:0000313" key="2">
    <source>
        <dbReference type="EMBL" id="GAA0179954.1"/>
    </source>
</evidence>